<organism evidence="2 3">
    <name type="scientific">Clostridium magnum DSM 2767</name>
    <dbReference type="NCBI Taxonomy" id="1121326"/>
    <lineage>
        <taxon>Bacteria</taxon>
        <taxon>Bacillati</taxon>
        <taxon>Bacillota</taxon>
        <taxon>Clostridia</taxon>
        <taxon>Eubacteriales</taxon>
        <taxon>Clostridiaceae</taxon>
        <taxon>Clostridium</taxon>
    </lineage>
</organism>
<sequence length="84" mass="10116">MDDIKKVPPASYPPPKRPPMQTNQCEHKFIHMETSRQHGEDAWIGVRPGKEWKRIDRFFCEKCLEFKEITKTAMCYEDKPEWFD</sequence>
<evidence type="ECO:0000313" key="2">
    <source>
        <dbReference type="EMBL" id="KZL88689.1"/>
    </source>
</evidence>
<accession>A0A162QLU9</accession>
<dbReference type="STRING" id="1121326.CLMAG_59780"/>
<evidence type="ECO:0000256" key="1">
    <source>
        <dbReference type="SAM" id="MobiDB-lite"/>
    </source>
</evidence>
<dbReference type="Proteomes" id="UP000076603">
    <property type="component" value="Unassembled WGS sequence"/>
</dbReference>
<dbReference type="RefSeq" id="WP_066630701.1">
    <property type="nucleotide sequence ID" value="NZ_FQXL01000084.1"/>
</dbReference>
<proteinExistence type="predicted"/>
<name>A0A162QLU9_9CLOT</name>
<keyword evidence="3" id="KW-1185">Reference proteome</keyword>
<gene>
    <name evidence="2" type="ORF">CLMAG_59780</name>
</gene>
<dbReference type="OrthoDB" id="3182597at2"/>
<evidence type="ECO:0000313" key="3">
    <source>
        <dbReference type="Proteomes" id="UP000076603"/>
    </source>
</evidence>
<dbReference type="PATRIC" id="fig|1121326.3.peg.6044"/>
<dbReference type="AlphaFoldDB" id="A0A162QLU9"/>
<dbReference type="EMBL" id="LWAE01000015">
    <property type="protein sequence ID" value="KZL88689.1"/>
    <property type="molecule type" value="Genomic_DNA"/>
</dbReference>
<feature type="region of interest" description="Disordered" evidence="1">
    <location>
        <begin position="1"/>
        <end position="22"/>
    </location>
</feature>
<comment type="caution">
    <text evidence="2">The sequence shown here is derived from an EMBL/GenBank/DDBJ whole genome shotgun (WGS) entry which is preliminary data.</text>
</comment>
<reference evidence="2 3" key="1">
    <citation type="submission" date="2016-04" db="EMBL/GenBank/DDBJ databases">
        <title>Genome sequence of Clostridium magnum DSM 2767.</title>
        <authorList>
            <person name="Poehlein A."/>
            <person name="Uhlig R."/>
            <person name="Fischer R."/>
            <person name="Bahl H."/>
            <person name="Daniel R."/>
        </authorList>
    </citation>
    <scope>NUCLEOTIDE SEQUENCE [LARGE SCALE GENOMIC DNA]</scope>
    <source>
        <strain evidence="2 3">DSM 2767</strain>
    </source>
</reference>
<protein>
    <submittedName>
        <fullName evidence="2">Uncharacterized protein</fullName>
    </submittedName>
</protein>